<dbReference type="InParanoid" id="J4G4C4"/>
<sequence length="633" mass="71423">MAETKLDGIYTIVNIEYENRVKLPNDNREEQLACIIPDAAQVSCGEKWQFTASTKGRHVIKSDAYCSYIAAKYPFDTDSSVIGNEGKAWWYIEKAEKFGPYAYTYVIVTSAHGYYKRMRQYTSMAIPNPDLGSSNIGFDSSKIYLKPVAQNRRNVWKIVPYPAPKEVEQHDPNHNECEQHIHKSDAGFENQTTSDCIDGTNDHRLQQRVHAQQSPDHPDTRFPASRGFDMSSSRPKHSDTPSDRRNQQHRDEEAVPNTRGAWSSEWSRRPHGEVTDTSPPWASENPRSQSQTRMVEDEDNMTFSSGRLDPSIRRAGSFTNQQYGHGSIKSPDAHIHRQAHASERPAPLSPWMDDVEAGPDYRRPMRSNGDNEHTRLNRFAEGVPARGQTFPQPGHNTTNMTSRRDYASGRSTPLHNDAFILQTGLETLYRSTGDTAFGAPRPRAESPAPLFQIAGRPNASAPSSNAHLGLCKELDNIFFLAATRANCARPHIQVPQQPSRLKELRSGSPGRRDIEKVLQAQLFELIVVINTPEKIRGTELAAYAECHRKKAIKFGQIDSACKVDKGDDIVVFVRVELTPKKPLLLFKNIEIDRKETVKAQGNILQQALHLVPMGHVEDTDRYIHKKVILRTFP</sequence>
<gene>
    <name evidence="2" type="ORF">FIBRA_03151</name>
</gene>
<dbReference type="HOGENOM" id="CLU_432136_0_0_1"/>
<evidence type="ECO:0000256" key="1">
    <source>
        <dbReference type="SAM" id="MobiDB-lite"/>
    </source>
</evidence>
<organism evidence="2 3">
    <name type="scientific">Fibroporia radiculosa</name>
    <dbReference type="NCBI Taxonomy" id="599839"/>
    <lineage>
        <taxon>Eukaryota</taxon>
        <taxon>Fungi</taxon>
        <taxon>Dikarya</taxon>
        <taxon>Basidiomycota</taxon>
        <taxon>Agaricomycotina</taxon>
        <taxon>Agaricomycetes</taxon>
        <taxon>Polyporales</taxon>
        <taxon>Fibroporiaceae</taxon>
        <taxon>Fibroporia</taxon>
    </lineage>
</organism>
<dbReference type="AlphaFoldDB" id="J4G4C4"/>
<evidence type="ECO:0000313" key="3">
    <source>
        <dbReference type="Proteomes" id="UP000006352"/>
    </source>
</evidence>
<dbReference type="Proteomes" id="UP000006352">
    <property type="component" value="Unassembled WGS sequence"/>
</dbReference>
<dbReference type="GeneID" id="24096014"/>
<feature type="compositionally biased region" description="Polar residues" evidence="1">
    <location>
        <begin position="275"/>
        <end position="293"/>
    </location>
</feature>
<feature type="region of interest" description="Disordered" evidence="1">
    <location>
        <begin position="384"/>
        <end position="411"/>
    </location>
</feature>
<feature type="compositionally biased region" description="Basic and acidic residues" evidence="1">
    <location>
        <begin position="236"/>
        <end position="253"/>
    </location>
</feature>
<keyword evidence="3" id="KW-1185">Reference proteome</keyword>
<feature type="region of interest" description="Disordered" evidence="1">
    <location>
        <begin position="207"/>
        <end position="330"/>
    </location>
</feature>
<dbReference type="RefSeq" id="XP_012180386.1">
    <property type="nucleotide sequence ID" value="XM_012324996.1"/>
</dbReference>
<reference evidence="2 3" key="1">
    <citation type="journal article" date="2012" name="Appl. Environ. Microbiol.">
        <title>Short-read sequencing for genomic analysis of the brown rot fungus Fibroporia radiculosa.</title>
        <authorList>
            <person name="Tang J.D."/>
            <person name="Perkins A.D."/>
            <person name="Sonstegard T.S."/>
            <person name="Schroeder S.G."/>
            <person name="Burgess S.C."/>
            <person name="Diehl S.V."/>
        </authorList>
    </citation>
    <scope>NUCLEOTIDE SEQUENCE [LARGE SCALE GENOMIC DNA]</scope>
    <source>
        <strain evidence="2 3">TFFH 294</strain>
    </source>
</reference>
<proteinExistence type="predicted"/>
<evidence type="ECO:0000313" key="2">
    <source>
        <dbReference type="EMBL" id="CCM01103.1"/>
    </source>
</evidence>
<feature type="compositionally biased region" description="Polar residues" evidence="1">
    <location>
        <begin position="389"/>
        <end position="401"/>
    </location>
</feature>
<protein>
    <submittedName>
        <fullName evidence="2">Uncharacterized protein</fullName>
    </submittedName>
</protein>
<name>J4G4C4_9APHY</name>
<accession>J4G4C4</accession>
<dbReference type="EMBL" id="HE797019">
    <property type="protein sequence ID" value="CCM01103.1"/>
    <property type="molecule type" value="Genomic_DNA"/>
</dbReference>